<dbReference type="EMBL" id="JACHJG010000014">
    <property type="protein sequence ID" value="MBB4889672.1"/>
    <property type="molecule type" value="Genomic_DNA"/>
</dbReference>
<dbReference type="GO" id="GO:0071731">
    <property type="term" value="P:response to nitric oxide"/>
    <property type="evidence" value="ECO:0007669"/>
    <property type="project" value="TreeGrafter"/>
</dbReference>
<name>A0A7W7LGU5_STRNE</name>
<dbReference type="UniPathway" id="UPA00282"/>
<dbReference type="GO" id="GO:0051701">
    <property type="term" value="P:biological process involved in interaction with host"/>
    <property type="evidence" value="ECO:0007669"/>
    <property type="project" value="TreeGrafter"/>
</dbReference>
<evidence type="ECO:0000256" key="11">
    <source>
        <dbReference type="SAM" id="MobiDB-lite"/>
    </source>
</evidence>
<evidence type="ECO:0000259" key="12">
    <source>
        <dbReference type="Pfam" id="PF03007"/>
    </source>
</evidence>
<evidence type="ECO:0000256" key="4">
    <source>
        <dbReference type="ARBA" id="ARBA00013244"/>
    </source>
</evidence>
<dbReference type="Pfam" id="PF06974">
    <property type="entry name" value="WS_DGAT_C"/>
    <property type="match status" value="1"/>
</dbReference>
<dbReference type="Gene3D" id="3.30.559.10">
    <property type="entry name" value="Chloramphenicol acetyltransferase-like domain"/>
    <property type="match status" value="1"/>
</dbReference>
<dbReference type="PANTHER" id="PTHR31650:SF1">
    <property type="entry name" value="WAX ESTER SYNTHASE_DIACYLGLYCEROL ACYLTRANSFERASE 4-RELATED"/>
    <property type="match status" value="1"/>
</dbReference>
<evidence type="ECO:0000313" key="15">
    <source>
        <dbReference type="Proteomes" id="UP000556436"/>
    </source>
</evidence>
<keyword evidence="8" id="KW-0443">Lipid metabolism</keyword>
<protein>
    <recommendedName>
        <fullName evidence="4">diacylglycerol O-acyltransferase</fullName>
        <ecNumber evidence="4">2.3.1.20</ecNumber>
    </recommendedName>
</protein>
<evidence type="ECO:0000256" key="9">
    <source>
        <dbReference type="ARBA" id="ARBA00023315"/>
    </source>
</evidence>
<feature type="domain" description="O-acyltransferase WSD1-like N-terminal" evidence="12">
    <location>
        <begin position="19"/>
        <end position="196"/>
    </location>
</feature>
<dbReference type="Proteomes" id="UP000556436">
    <property type="component" value="Unassembled WGS sequence"/>
</dbReference>
<evidence type="ECO:0000256" key="7">
    <source>
        <dbReference type="ARBA" id="ARBA00022798"/>
    </source>
</evidence>
<feature type="domain" description="O-acyltransferase WSD1 C-terminal" evidence="13">
    <location>
        <begin position="292"/>
        <end position="420"/>
    </location>
</feature>
<dbReference type="PANTHER" id="PTHR31650">
    <property type="entry name" value="O-ACYLTRANSFERASE (WSD1-LIKE) FAMILY PROTEIN"/>
    <property type="match status" value="1"/>
</dbReference>
<evidence type="ECO:0000256" key="5">
    <source>
        <dbReference type="ARBA" id="ARBA00022516"/>
    </source>
</evidence>
<comment type="catalytic activity">
    <reaction evidence="10">
        <text>an acyl-CoA + a 1,2-diacyl-sn-glycerol = a triacyl-sn-glycerol + CoA</text>
        <dbReference type="Rhea" id="RHEA:10868"/>
        <dbReference type="ChEBI" id="CHEBI:17815"/>
        <dbReference type="ChEBI" id="CHEBI:57287"/>
        <dbReference type="ChEBI" id="CHEBI:58342"/>
        <dbReference type="ChEBI" id="CHEBI:64615"/>
        <dbReference type="EC" id="2.3.1.20"/>
    </reaction>
</comment>
<dbReference type="InterPro" id="IPR045034">
    <property type="entry name" value="O-acyltransferase_WSD1-like"/>
</dbReference>
<gene>
    <name evidence="14" type="ORF">FHS38_005748</name>
</gene>
<keyword evidence="5" id="KW-0444">Lipid biosynthesis</keyword>
<accession>A0A7W7LGU5</accession>
<dbReference type="GO" id="GO:0006071">
    <property type="term" value="P:glycerol metabolic process"/>
    <property type="evidence" value="ECO:0007669"/>
    <property type="project" value="UniProtKB-KW"/>
</dbReference>
<comment type="similarity">
    <text evidence="3">Belongs to the long-chain O-acyltransferase family.</text>
</comment>
<sequence>MLLSDTASAPTGVPYRPADAHYLSVTGGLPPMVGCLLTVADRPPDVTELRDWLAPRIETVTALSRHWPVPFRSAREFEHVGPPQLHHHVRQATVDRLADWSALLARLWAQPLPADRRPQWDLWLVRSQEAGSRYVLLFRVHHALLDGVATTRVVTELLGLRPPSPESPSRNTTPRSARPPAADVSASAATGAAADVLRRYRTPVTWPVPDDRPGRAPRFGFARLPLSLLRAAGHTTGATVNDVYLAGWAGALRYWQQIRAESRTAADSRPEDLPVRMPVSTRHLGPPSPVIGNRVISERVVLPCAEPDPGRRLRAVARQTALLRPDRRRIAAQAAYDRLSFPLASWIAHRSLRPQRGVMSASNVRMSADPLSFRDAPVIHAVALGPIAPGHHCYSMFTGYHDTAYLYLAHTDRLPHAERLPALWLRAVHELHEATCR</sequence>
<dbReference type="GO" id="GO:0019432">
    <property type="term" value="P:triglyceride biosynthetic process"/>
    <property type="evidence" value="ECO:0007669"/>
    <property type="project" value="UniProtKB-UniPathway"/>
</dbReference>
<feature type="compositionally biased region" description="Low complexity" evidence="11">
    <location>
        <begin position="174"/>
        <end position="188"/>
    </location>
</feature>
<keyword evidence="9" id="KW-0012">Acyltransferase</keyword>
<dbReference type="RefSeq" id="WP_184738297.1">
    <property type="nucleotide sequence ID" value="NZ_JACHJG010000014.1"/>
</dbReference>
<dbReference type="Pfam" id="PF03007">
    <property type="entry name" value="WS_DGAT_cat"/>
    <property type="match status" value="1"/>
</dbReference>
<evidence type="ECO:0000256" key="3">
    <source>
        <dbReference type="ARBA" id="ARBA00009587"/>
    </source>
</evidence>
<evidence type="ECO:0000256" key="6">
    <source>
        <dbReference type="ARBA" id="ARBA00022679"/>
    </source>
</evidence>
<dbReference type="InterPro" id="IPR023213">
    <property type="entry name" value="CAT-like_dom_sf"/>
</dbReference>
<proteinExistence type="inferred from homology"/>
<reference evidence="14 15" key="1">
    <citation type="submission" date="2020-08" db="EMBL/GenBank/DDBJ databases">
        <title>Genomic Encyclopedia of Type Strains, Phase III (KMG-III): the genomes of soil and plant-associated and newly described type strains.</title>
        <authorList>
            <person name="Whitman W."/>
        </authorList>
    </citation>
    <scope>NUCLEOTIDE SEQUENCE [LARGE SCALE GENOMIC DNA]</scope>
    <source>
        <strain evidence="14 15">CECT 3265</strain>
    </source>
</reference>
<evidence type="ECO:0000256" key="10">
    <source>
        <dbReference type="ARBA" id="ARBA00048109"/>
    </source>
</evidence>
<dbReference type="SUPFAM" id="SSF52777">
    <property type="entry name" value="CoA-dependent acyltransferases"/>
    <property type="match status" value="1"/>
</dbReference>
<evidence type="ECO:0000313" key="14">
    <source>
        <dbReference type="EMBL" id="MBB4889672.1"/>
    </source>
</evidence>
<dbReference type="InterPro" id="IPR004255">
    <property type="entry name" value="O-acyltransferase_WSD1_N"/>
</dbReference>
<dbReference type="GO" id="GO:0004144">
    <property type="term" value="F:diacylglycerol O-acyltransferase activity"/>
    <property type="evidence" value="ECO:0007669"/>
    <property type="project" value="UniProtKB-EC"/>
</dbReference>
<keyword evidence="15" id="KW-1185">Reference proteome</keyword>
<keyword evidence="7" id="KW-0319">Glycerol metabolism</keyword>
<comment type="caution">
    <text evidence="14">The sequence shown here is derived from an EMBL/GenBank/DDBJ whole genome shotgun (WGS) entry which is preliminary data.</text>
</comment>
<comment type="pathway">
    <text evidence="2">Lipid metabolism.</text>
</comment>
<dbReference type="GO" id="GO:0005886">
    <property type="term" value="C:plasma membrane"/>
    <property type="evidence" value="ECO:0007669"/>
    <property type="project" value="TreeGrafter"/>
</dbReference>
<feature type="compositionally biased region" description="Basic and acidic residues" evidence="11">
    <location>
        <begin position="265"/>
        <end position="274"/>
    </location>
</feature>
<dbReference type="InterPro" id="IPR009721">
    <property type="entry name" value="O-acyltransferase_WSD1_C"/>
</dbReference>
<feature type="region of interest" description="Disordered" evidence="11">
    <location>
        <begin position="265"/>
        <end position="288"/>
    </location>
</feature>
<evidence type="ECO:0000256" key="8">
    <source>
        <dbReference type="ARBA" id="ARBA00023098"/>
    </source>
</evidence>
<evidence type="ECO:0000256" key="2">
    <source>
        <dbReference type="ARBA" id="ARBA00005189"/>
    </source>
</evidence>
<dbReference type="GO" id="GO:0001666">
    <property type="term" value="P:response to hypoxia"/>
    <property type="evidence" value="ECO:0007669"/>
    <property type="project" value="TreeGrafter"/>
</dbReference>
<organism evidence="14 15">
    <name type="scientific">Streptomyces netropsis</name>
    <name type="common">Streptoverticillium netropsis</name>
    <dbReference type="NCBI Taxonomy" id="55404"/>
    <lineage>
        <taxon>Bacteria</taxon>
        <taxon>Bacillati</taxon>
        <taxon>Actinomycetota</taxon>
        <taxon>Actinomycetes</taxon>
        <taxon>Kitasatosporales</taxon>
        <taxon>Streptomycetaceae</taxon>
        <taxon>Streptomyces</taxon>
    </lineage>
</organism>
<feature type="region of interest" description="Disordered" evidence="11">
    <location>
        <begin position="159"/>
        <end position="188"/>
    </location>
</feature>
<dbReference type="AlphaFoldDB" id="A0A7W7LGU5"/>
<comment type="pathway">
    <text evidence="1">Glycerolipid metabolism; triacylglycerol biosynthesis.</text>
</comment>
<dbReference type="EC" id="2.3.1.20" evidence="4"/>
<keyword evidence="6" id="KW-0808">Transferase</keyword>
<evidence type="ECO:0000259" key="13">
    <source>
        <dbReference type="Pfam" id="PF06974"/>
    </source>
</evidence>
<evidence type="ECO:0000256" key="1">
    <source>
        <dbReference type="ARBA" id="ARBA00004771"/>
    </source>
</evidence>